<feature type="signal peptide" evidence="2">
    <location>
        <begin position="1"/>
        <end position="20"/>
    </location>
</feature>
<evidence type="ECO:0000313" key="6">
    <source>
        <dbReference type="EMBL" id="MCD1656197.1"/>
    </source>
</evidence>
<gene>
    <name evidence="4" type="ORF">K7J14_00075</name>
    <name evidence="5" type="ORF">K7J14_07020</name>
    <name evidence="6" type="ORF">K7J14_16000</name>
</gene>
<dbReference type="InterPro" id="IPR003646">
    <property type="entry name" value="SH3-like_bac-type"/>
</dbReference>
<dbReference type="EMBL" id="JAINWA010000001">
    <property type="protein sequence ID" value="MCD1653106.1"/>
    <property type="molecule type" value="Genomic_DNA"/>
</dbReference>
<sequence>MKKSLMVLLFLSVCATLTFGHSGRTDANGGHYNRKTGTYHYHNGGKSSTPSEKAKTSETPKTTISSSDVGSKVHVIQDANLRTGPGSTFEILKVIKKDSYVTILSVEGNWANVESEELFAGTAWISTSLLRTEK</sequence>
<feature type="region of interest" description="Disordered" evidence="1">
    <location>
        <begin position="25"/>
        <end position="66"/>
    </location>
</feature>
<evidence type="ECO:0000259" key="3">
    <source>
        <dbReference type="PROSITE" id="PS51781"/>
    </source>
</evidence>
<dbReference type="Pfam" id="PF08239">
    <property type="entry name" value="SH3_3"/>
    <property type="match status" value="1"/>
</dbReference>
<feature type="domain" description="SH3b" evidence="3">
    <location>
        <begin position="69"/>
        <end position="134"/>
    </location>
</feature>
<feature type="chain" id="PRO_5042443108" evidence="2">
    <location>
        <begin position="21"/>
        <end position="134"/>
    </location>
</feature>
<evidence type="ECO:0000256" key="2">
    <source>
        <dbReference type="SAM" id="SignalP"/>
    </source>
</evidence>
<dbReference type="RefSeq" id="WP_230751993.1">
    <property type="nucleotide sequence ID" value="NZ_JAINWA010000001.1"/>
</dbReference>
<organism evidence="5 7">
    <name type="scientific">Teretinema zuelzerae</name>
    <dbReference type="NCBI Taxonomy" id="156"/>
    <lineage>
        <taxon>Bacteria</taxon>
        <taxon>Pseudomonadati</taxon>
        <taxon>Spirochaetota</taxon>
        <taxon>Spirochaetia</taxon>
        <taxon>Spirochaetales</taxon>
        <taxon>Treponemataceae</taxon>
        <taxon>Teretinema</taxon>
    </lineage>
</organism>
<dbReference type="AlphaFoldDB" id="A0AAE3EGE8"/>
<comment type="caution">
    <text evidence="5">The sequence shown here is derived from an EMBL/GenBank/DDBJ whole genome shotgun (WGS) entry which is preliminary data.</text>
</comment>
<evidence type="ECO:0000313" key="4">
    <source>
        <dbReference type="EMBL" id="MCD1653106.1"/>
    </source>
</evidence>
<reference evidence="5" key="1">
    <citation type="submission" date="2021-08" db="EMBL/GenBank/DDBJ databases">
        <title>Comparative analyses of Brucepasteria parasyntrophica and Teretinema zuelzerae.</title>
        <authorList>
            <person name="Song Y."/>
            <person name="Brune A."/>
        </authorList>
    </citation>
    <scope>NUCLEOTIDE SEQUENCE</scope>
    <source>
        <strain evidence="5">DSM 1903</strain>
    </source>
</reference>
<dbReference type="EMBL" id="JAINWA010000003">
    <property type="protein sequence ID" value="MCD1656197.1"/>
    <property type="molecule type" value="Genomic_DNA"/>
</dbReference>
<evidence type="ECO:0000256" key="1">
    <source>
        <dbReference type="SAM" id="MobiDB-lite"/>
    </source>
</evidence>
<dbReference type="NCBIfam" id="NF033223">
    <property type="entry name" value="YHYH_alt"/>
    <property type="match status" value="1"/>
</dbReference>
<evidence type="ECO:0000313" key="7">
    <source>
        <dbReference type="Proteomes" id="UP001198163"/>
    </source>
</evidence>
<dbReference type="EMBL" id="JAINWA010000001">
    <property type="protein sequence ID" value="MCD1654455.1"/>
    <property type="molecule type" value="Genomic_DNA"/>
</dbReference>
<dbReference type="Gene3D" id="2.30.30.40">
    <property type="entry name" value="SH3 Domains"/>
    <property type="match status" value="1"/>
</dbReference>
<dbReference type="PROSITE" id="PS51781">
    <property type="entry name" value="SH3B"/>
    <property type="match status" value="1"/>
</dbReference>
<protein>
    <submittedName>
        <fullName evidence="5">YHYH domain-containing protein</fullName>
    </submittedName>
</protein>
<proteinExistence type="predicted"/>
<dbReference type="InterPro" id="IPR047773">
    <property type="entry name" value="YHYH_dom_bact"/>
</dbReference>
<keyword evidence="7" id="KW-1185">Reference proteome</keyword>
<dbReference type="Proteomes" id="UP001198163">
    <property type="component" value="Unassembled WGS sequence"/>
</dbReference>
<evidence type="ECO:0000313" key="5">
    <source>
        <dbReference type="EMBL" id="MCD1654455.1"/>
    </source>
</evidence>
<accession>A0AAE3EGE8</accession>
<keyword evidence="2" id="KW-0732">Signal</keyword>
<name>A0AAE3EGE8_9SPIR</name>